<dbReference type="Gene3D" id="3.30.479.30">
    <property type="entry name" value="Band 7 domain"/>
    <property type="match status" value="1"/>
</dbReference>
<dbReference type="PANTHER" id="PTHR23222">
    <property type="entry name" value="PROHIBITIN"/>
    <property type="match status" value="1"/>
</dbReference>
<dbReference type="PRINTS" id="PR00679">
    <property type="entry name" value="PROHIBITIN"/>
</dbReference>
<gene>
    <name evidence="2" type="ORF">MNBD_NITROSPIRAE01-1017</name>
</gene>
<dbReference type="PROSITE" id="PS51257">
    <property type="entry name" value="PROKAR_LIPOPROTEIN"/>
    <property type="match status" value="1"/>
</dbReference>
<protein>
    <recommendedName>
        <fullName evidence="1">Band 7 domain-containing protein</fullName>
    </recommendedName>
</protein>
<dbReference type="AlphaFoldDB" id="A0A3B1CTS8"/>
<proteinExistence type="predicted"/>
<name>A0A3B1CTS8_9ZZZZ</name>
<dbReference type="InterPro" id="IPR036013">
    <property type="entry name" value="Band_7/SPFH_dom_sf"/>
</dbReference>
<reference evidence="2" key="1">
    <citation type="submission" date="2018-06" db="EMBL/GenBank/DDBJ databases">
        <authorList>
            <person name="Zhirakovskaya E."/>
        </authorList>
    </citation>
    <scope>NUCLEOTIDE SEQUENCE</scope>
</reference>
<dbReference type="EMBL" id="UOGF01000078">
    <property type="protein sequence ID" value="VAX31782.1"/>
    <property type="molecule type" value="Genomic_DNA"/>
</dbReference>
<organism evidence="2">
    <name type="scientific">hydrothermal vent metagenome</name>
    <dbReference type="NCBI Taxonomy" id="652676"/>
    <lineage>
        <taxon>unclassified sequences</taxon>
        <taxon>metagenomes</taxon>
        <taxon>ecological metagenomes</taxon>
    </lineage>
</organism>
<sequence>MKTKMRLMIVLLFPALLLVGCGSTVPPGKMGLRWEPLSSGLGKEALKEGFYGHTPWNDVLLISVQWRNYSERIDVLTRDDLHIEIKAAVLVKPLVKELHALRLEIGADFYSSVVKPEFITVARNVLANYLLVKIPENSPEIERKIKEGLQERMKGKHIEIDNVTISDIDFTSGILRAIEIKLSKEQEKIQKNFELEIAVKDAEIARARAKGEADSLQIRAVGEAEAQKIRAAGQAESQRIIDLTLTTRFLQFKAFESPNTKFIYVPTGKDGLPIILNSEAGPVH</sequence>
<evidence type="ECO:0000259" key="1">
    <source>
        <dbReference type="Pfam" id="PF01145"/>
    </source>
</evidence>
<feature type="domain" description="Band 7" evidence="1">
    <location>
        <begin position="24"/>
        <end position="209"/>
    </location>
</feature>
<dbReference type="Pfam" id="PF01145">
    <property type="entry name" value="Band_7"/>
    <property type="match status" value="1"/>
</dbReference>
<dbReference type="CDD" id="cd03401">
    <property type="entry name" value="SPFH_prohibitin"/>
    <property type="match status" value="1"/>
</dbReference>
<dbReference type="GO" id="GO:0016020">
    <property type="term" value="C:membrane"/>
    <property type="evidence" value="ECO:0007669"/>
    <property type="project" value="InterPro"/>
</dbReference>
<dbReference type="InterPro" id="IPR001107">
    <property type="entry name" value="Band_7"/>
</dbReference>
<accession>A0A3B1CTS8</accession>
<evidence type="ECO:0000313" key="2">
    <source>
        <dbReference type="EMBL" id="VAX31782.1"/>
    </source>
</evidence>
<dbReference type="SUPFAM" id="SSF117892">
    <property type="entry name" value="Band 7/SPFH domain"/>
    <property type="match status" value="1"/>
</dbReference>
<dbReference type="PANTHER" id="PTHR23222:SF0">
    <property type="entry name" value="PROHIBITIN 1"/>
    <property type="match status" value="1"/>
</dbReference>
<dbReference type="InterPro" id="IPR000163">
    <property type="entry name" value="Prohibitin"/>
</dbReference>